<feature type="transmembrane region" description="Helical" evidence="1">
    <location>
        <begin position="164"/>
        <end position="181"/>
    </location>
</feature>
<accession>A0ABV9DPV8</accession>
<dbReference type="RefSeq" id="WP_390298085.1">
    <property type="nucleotide sequence ID" value="NZ_JBHSFU010000009.1"/>
</dbReference>
<keyword evidence="3" id="KW-1185">Reference proteome</keyword>
<keyword evidence="1" id="KW-0472">Membrane</keyword>
<feature type="transmembrane region" description="Helical" evidence="1">
    <location>
        <begin position="108"/>
        <end position="129"/>
    </location>
</feature>
<sequence length="182" mass="21544">MLNKFYSGFMVEFTRLLLKLLFIMYGDKLKNKNVFEDIQNLMKRGQRTFIDSHQLNEDLTKGPVAGPNRSTRKLINAFVTNRYILEEDEQEFYLHVAKEWVGGIIKSYHVSLIFAILFIVTYLSTFFLHPYISGWIGLFWIIILLLSPFISLFSAFWVKGWKKWVLISLNIFFFITFIMIMA</sequence>
<evidence type="ECO:0000256" key="1">
    <source>
        <dbReference type="SAM" id="Phobius"/>
    </source>
</evidence>
<proteinExistence type="predicted"/>
<gene>
    <name evidence="2" type="ORF">ACFO3D_15500</name>
</gene>
<keyword evidence="1" id="KW-1133">Transmembrane helix</keyword>
<comment type="caution">
    <text evidence="2">The sequence shown here is derived from an EMBL/GenBank/DDBJ whole genome shotgun (WGS) entry which is preliminary data.</text>
</comment>
<reference evidence="3" key="1">
    <citation type="journal article" date="2019" name="Int. J. Syst. Evol. Microbiol.">
        <title>The Global Catalogue of Microorganisms (GCM) 10K type strain sequencing project: providing services to taxonomists for standard genome sequencing and annotation.</title>
        <authorList>
            <consortium name="The Broad Institute Genomics Platform"/>
            <consortium name="The Broad Institute Genome Sequencing Center for Infectious Disease"/>
            <person name="Wu L."/>
            <person name="Ma J."/>
        </authorList>
    </citation>
    <scope>NUCLEOTIDE SEQUENCE [LARGE SCALE GENOMIC DNA]</scope>
    <source>
        <strain evidence="3">CGMCC 4.7426</strain>
    </source>
</reference>
<evidence type="ECO:0000313" key="3">
    <source>
        <dbReference type="Proteomes" id="UP001595989"/>
    </source>
</evidence>
<protein>
    <submittedName>
        <fullName evidence="2">Uncharacterized protein</fullName>
    </submittedName>
</protein>
<organism evidence="2 3">
    <name type="scientific">Virgibacillus kekensis</name>
    <dbReference type="NCBI Taxonomy" id="202261"/>
    <lineage>
        <taxon>Bacteria</taxon>
        <taxon>Bacillati</taxon>
        <taxon>Bacillota</taxon>
        <taxon>Bacilli</taxon>
        <taxon>Bacillales</taxon>
        <taxon>Bacillaceae</taxon>
        <taxon>Virgibacillus</taxon>
    </lineage>
</organism>
<keyword evidence="1" id="KW-0812">Transmembrane</keyword>
<feature type="transmembrane region" description="Helical" evidence="1">
    <location>
        <begin position="135"/>
        <end position="157"/>
    </location>
</feature>
<dbReference type="EMBL" id="JBHSFU010000009">
    <property type="protein sequence ID" value="MFC4559603.1"/>
    <property type="molecule type" value="Genomic_DNA"/>
</dbReference>
<dbReference type="Proteomes" id="UP001595989">
    <property type="component" value="Unassembled WGS sequence"/>
</dbReference>
<name>A0ABV9DPV8_9BACI</name>
<evidence type="ECO:0000313" key="2">
    <source>
        <dbReference type="EMBL" id="MFC4559603.1"/>
    </source>
</evidence>